<reference evidence="1" key="1">
    <citation type="journal article" date="2021" name="PeerJ">
        <title>Extensive microbial diversity within the chicken gut microbiome revealed by metagenomics and culture.</title>
        <authorList>
            <person name="Gilroy R."/>
            <person name="Ravi A."/>
            <person name="Getino M."/>
            <person name="Pursley I."/>
            <person name="Horton D.L."/>
            <person name="Alikhan N.F."/>
            <person name="Baker D."/>
            <person name="Gharbi K."/>
            <person name="Hall N."/>
            <person name="Watson M."/>
            <person name="Adriaenssens E.M."/>
            <person name="Foster-Nyarko E."/>
            <person name="Jarju S."/>
            <person name="Secka A."/>
            <person name="Antonio M."/>
            <person name="Oren A."/>
            <person name="Chaudhuri R.R."/>
            <person name="La Ragione R."/>
            <person name="Hildebrand F."/>
            <person name="Pallen M.J."/>
        </authorList>
    </citation>
    <scope>NUCLEOTIDE SEQUENCE</scope>
    <source>
        <strain evidence="1">ChiHjej8B7-3636</strain>
    </source>
</reference>
<gene>
    <name evidence="1" type="ORF">H9800_09660</name>
</gene>
<dbReference type="Pfam" id="PF12028">
    <property type="entry name" value="DUF3515"/>
    <property type="match status" value="1"/>
</dbReference>
<dbReference type="InterPro" id="IPR021903">
    <property type="entry name" value="DUF3515"/>
</dbReference>
<evidence type="ECO:0000313" key="2">
    <source>
        <dbReference type="Proteomes" id="UP000824220"/>
    </source>
</evidence>
<protein>
    <submittedName>
        <fullName evidence="1">DUF3515 domain-containing protein</fullName>
    </submittedName>
</protein>
<dbReference type="AlphaFoldDB" id="A0A9D2H5P6"/>
<dbReference type="Proteomes" id="UP000824220">
    <property type="component" value="Unassembled WGS sequence"/>
</dbReference>
<name>A0A9D2H5P6_9MICO</name>
<reference evidence="1" key="2">
    <citation type="submission" date="2021-04" db="EMBL/GenBank/DDBJ databases">
        <authorList>
            <person name="Gilroy R."/>
        </authorList>
    </citation>
    <scope>NUCLEOTIDE SEQUENCE</scope>
    <source>
        <strain evidence="1">ChiHjej8B7-3636</strain>
    </source>
</reference>
<evidence type="ECO:0000313" key="1">
    <source>
        <dbReference type="EMBL" id="HJA05107.1"/>
    </source>
</evidence>
<proteinExistence type="predicted"/>
<accession>A0A9D2H5P6</accession>
<dbReference type="EMBL" id="DXAM01000138">
    <property type="protein sequence ID" value="HJA05107.1"/>
    <property type="molecule type" value="Genomic_DNA"/>
</dbReference>
<comment type="caution">
    <text evidence="1">The sequence shown here is derived from an EMBL/GenBank/DDBJ whole genome shotgun (WGS) entry which is preliminary data.</text>
</comment>
<organism evidence="1 2">
    <name type="scientific">Candidatus Microbacterium stercoravium</name>
    <dbReference type="NCBI Taxonomy" id="2838697"/>
    <lineage>
        <taxon>Bacteria</taxon>
        <taxon>Bacillati</taxon>
        <taxon>Actinomycetota</taxon>
        <taxon>Actinomycetes</taxon>
        <taxon>Micrococcales</taxon>
        <taxon>Microbacteriaceae</taxon>
        <taxon>Microbacterium</taxon>
    </lineage>
</organism>
<sequence>MEPAPLANDPLCADVGVRLPKTIGQNDRVWTDAQATAAWGDPSVVLYTCGLEPPGPSTLQCVSFSGVDWLVDDADYPQLRLTTYGRTPAVQLYVDTEQISGDAALDAISMQVAALPQNAQCTTADEADPEQDAPQTS</sequence>